<dbReference type="Pfam" id="PF00135">
    <property type="entry name" value="COesterase"/>
    <property type="match status" value="1"/>
</dbReference>
<evidence type="ECO:0000313" key="3">
    <source>
        <dbReference type="WBParaSite" id="PDA_v2.g14075.t1"/>
    </source>
</evidence>
<name>A0A914P7V1_9BILA</name>
<dbReference type="InterPro" id="IPR029058">
    <property type="entry name" value="AB_hydrolase_fold"/>
</dbReference>
<evidence type="ECO:0000313" key="2">
    <source>
        <dbReference type="Proteomes" id="UP000887578"/>
    </source>
</evidence>
<dbReference type="PANTHER" id="PTHR44590:SF3">
    <property type="entry name" value="CARBOXYLESTERASE TYPE B DOMAIN-CONTAINING PROTEIN"/>
    <property type="match status" value="1"/>
</dbReference>
<organism evidence="2 3">
    <name type="scientific">Panagrolaimus davidi</name>
    <dbReference type="NCBI Taxonomy" id="227884"/>
    <lineage>
        <taxon>Eukaryota</taxon>
        <taxon>Metazoa</taxon>
        <taxon>Ecdysozoa</taxon>
        <taxon>Nematoda</taxon>
        <taxon>Chromadorea</taxon>
        <taxon>Rhabditida</taxon>
        <taxon>Tylenchina</taxon>
        <taxon>Panagrolaimomorpha</taxon>
        <taxon>Panagrolaimoidea</taxon>
        <taxon>Panagrolaimidae</taxon>
        <taxon>Panagrolaimus</taxon>
    </lineage>
</organism>
<feature type="domain" description="Carboxylesterase type B" evidence="1">
    <location>
        <begin position="2"/>
        <end position="259"/>
    </location>
</feature>
<keyword evidence="2" id="KW-1185">Reference proteome</keyword>
<protein>
    <submittedName>
        <fullName evidence="3">Carboxylesterase type B domain-containing protein</fullName>
    </submittedName>
</protein>
<dbReference type="WBParaSite" id="PDA_v2.g14075.t1">
    <property type="protein sequence ID" value="PDA_v2.g14075.t1"/>
    <property type="gene ID" value="PDA_v2.g14075"/>
</dbReference>
<proteinExistence type="predicted"/>
<reference evidence="3" key="1">
    <citation type="submission" date="2022-11" db="UniProtKB">
        <authorList>
            <consortium name="WormBaseParasite"/>
        </authorList>
    </citation>
    <scope>IDENTIFICATION</scope>
</reference>
<dbReference type="Proteomes" id="UP000887578">
    <property type="component" value="Unplaced"/>
</dbReference>
<dbReference type="AlphaFoldDB" id="A0A914P7V1"/>
<dbReference type="SUPFAM" id="SSF53474">
    <property type="entry name" value="alpha/beta-Hydrolases"/>
    <property type="match status" value="1"/>
</dbReference>
<dbReference type="InterPro" id="IPR002018">
    <property type="entry name" value="CarbesteraseB"/>
</dbReference>
<accession>A0A914P7V1</accession>
<evidence type="ECO:0000259" key="1">
    <source>
        <dbReference type="Pfam" id="PF00135"/>
    </source>
</evidence>
<dbReference type="Gene3D" id="3.40.50.1820">
    <property type="entry name" value="alpha/beta hydrolase"/>
    <property type="match status" value="1"/>
</dbReference>
<dbReference type="PANTHER" id="PTHR44590">
    <property type="entry name" value="CARBOXYLIC ESTER HYDROLASE-RELATED"/>
    <property type="match status" value="1"/>
</dbReference>
<sequence>MGCTSTNLSEIKAFLKNQTWQDIMNVSSTQFVTTKGPPNYLGWGPRNDHDFFDGKTVEQLIKEAPPKPLVAGLMSLEGAGFIGLSGKSAAVQAAYSAENVTATIRNTYAPQSVVGPEYQAIQNDIINYFLHFNAPSNPDSSFYIRRHAELQSDLMFNQQVLYETDLKVLRGWPVYFYVWDHLSAPVQATLPAAKGGWHTAEIYYVLDQLIRAGDVLGPDEIKIQNYYADIFAQFAYTGNPRTPENHFPRYNLITRRSLWIDPTLSIRWQWISERRFFWAQHVNKFSFNILRGRTRSEIINGSPMDN</sequence>